<dbReference type="InterPro" id="IPR018152">
    <property type="entry name" value="SOD_Cu/Zn_BS"/>
</dbReference>
<feature type="signal peptide" evidence="4">
    <location>
        <begin position="1"/>
        <end position="22"/>
    </location>
</feature>
<organism evidence="6 7">
    <name type="scientific">Chondromyces apiculatus DSM 436</name>
    <dbReference type="NCBI Taxonomy" id="1192034"/>
    <lineage>
        <taxon>Bacteria</taxon>
        <taxon>Pseudomonadati</taxon>
        <taxon>Myxococcota</taxon>
        <taxon>Polyangia</taxon>
        <taxon>Polyangiales</taxon>
        <taxon>Polyangiaceae</taxon>
        <taxon>Chondromyces</taxon>
    </lineage>
</organism>
<feature type="domain" description="Superoxide dismutase copper/zinc binding" evidence="5">
    <location>
        <begin position="64"/>
        <end position="192"/>
    </location>
</feature>
<evidence type="ECO:0000313" key="6">
    <source>
        <dbReference type="EMBL" id="EYF01392.1"/>
    </source>
</evidence>
<dbReference type="PROSITE" id="PS00332">
    <property type="entry name" value="SOD_CU_ZN_2"/>
    <property type="match status" value="1"/>
</dbReference>
<dbReference type="Gene3D" id="2.60.40.200">
    <property type="entry name" value="Superoxide dismutase, copper/zinc binding domain"/>
    <property type="match status" value="1"/>
</dbReference>
<protein>
    <recommendedName>
        <fullName evidence="2">Superoxide dismutase [Cu-Zn]</fullName>
        <ecNumber evidence="2">1.15.1.1</ecNumber>
    </recommendedName>
</protein>
<evidence type="ECO:0000256" key="3">
    <source>
        <dbReference type="SAM" id="MobiDB-lite"/>
    </source>
</evidence>
<accession>A0A017SX83</accession>
<evidence type="ECO:0000259" key="5">
    <source>
        <dbReference type="Pfam" id="PF00080"/>
    </source>
</evidence>
<keyword evidence="2" id="KW-0479">Metal-binding</keyword>
<dbReference type="InterPro" id="IPR001424">
    <property type="entry name" value="SOD_Cu_Zn_dom"/>
</dbReference>
<dbReference type="SUPFAM" id="SSF49329">
    <property type="entry name" value="Cu,Zn superoxide dismutase-like"/>
    <property type="match status" value="1"/>
</dbReference>
<reference evidence="6 7" key="1">
    <citation type="submission" date="2013-05" db="EMBL/GenBank/DDBJ databases">
        <title>Genome assembly of Chondromyces apiculatus DSM 436.</title>
        <authorList>
            <person name="Sharma G."/>
            <person name="Khatri I."/>
            <person name="Kaur C."/>
            <person name="Mayilraj S."/>
            <person name="Subramanian S."/>
        </authorList>
    </citation>
    <scope>NUCLEOTIDE SEQUENCE [LARGE SCALE GENOMIC DNA]</scope>
    <source>
        <strain evidence="6 7">DSM 436</strain>
    </source>
</reference>
<evidence type="ECO:0000313" key="7">
    <source>
        <dbReference type="Proteomes" id="UP000019678"/>
    </source>
</evidence>
<name>A0A017SX83_9BACT</name>
<feature type="compositionally biased region" description="Gly residues" evidence="3">
    <location>
        <begin position="30"/>
        <end position="47"/>
    </location>
</feature>
<dbReference type="Pfam" id="PF00080">
    <property type="entry name" value="Sod_Cu"/>
    <property type="match status" value="1"/>
</dbReference>
<dbReference type="RefSeq" id="WP_081865624.1">
    <property type="nucleotide sequence ID" value="NZ_ASRX01000082.1"/>
</dbReference>
<keyword evidence="2" id="KW-0186">Copper</keyword>
<keyword evidence="2" id="KW-0560">Oxidoreductase</keyword>
<dbReference type="PRINTS" id="PR00068">
    <property type="entry name" value="CUZNDISMTASE"/>
</dbReference>
<keyword evidence="7" id="KW-1185">Reference proteome</keyword>
<dbReference type="AlphaFoldDB" id="A0A017SX83"/>
<dbReference type="GO" id="GO:0005507">
    <property type="term" value="F:copper ion binding"/>
    <property type="evidence" value="ECO:0007669"/>
    <property type="project" value="InterPro"/>
</dbReference>
<dbReference type="EC" id="1.15.1.1" evidence="2"/>
<keyword evidence="2" id="KW-0862">Zinc</keyword>
<comment type="function">
    <text evidence="2">Destroys radicals which are normally produced within the cells and which are toxic to biological systems.</text>
</comment>
<dbReference type="InterPro" id="IPR024134">
    <property type="entry name" value="SOD_Cu/Zn_/chaperone"/>
</dbReference>
<evidence type="ECO:0000256" key="1">
    <source>
        <dbReference type="ARBA" id="ARBA00010457"/>
    </source>
</evidence>
<dbReference type="PANTHER" id="PTHR10003">
    <property type="entry name" value="SUPEROXIDE DISMUTASE CU-ZN -RELATED"/>
    <property type="match status" value="1"/>
</dbReference>
<dbReference type="PROSITE" id="PS51257">
    <property type="entry name" value="PROKAR_LIPOPROTEIN"/>
    <property type="match status" value="1"/>
</dbReference>
<dbReference type="STRING" id="1192034.CAP_8323"/>
<feature type="chain" id="PRO_5001496753" description="Superoxide dismutase [Cu-Zn]" evidence="4">
    <location>
        <begin position="23"/>
        <end position="193"/>
    </location>
</feature>
<dbReference type="CDD" id="cd00305">
    <property type="entry name" value="Cu-Zn_Superoxide_Dismutase"/>
    <property type="match status" value="1"/>
</dbReference>
<sequence length="193" mass="18589">MRGSLKCLGAGLSALLLVVGTAACDDDGDGGSGGSGGSGGDGGGGSSGVSSASAEIGALEASGVSGTAMFSLSGAEVTVVVTLMGAPPGEHGLHIHQNGVCDGDGTSAGDHWNPEMHEHGQPGEEMSHLGDLGNITIGADGNGSLTYRSTQWTLGDGAATDVIGHAIILHAAPDDFGQPSGNAGARIGCGVIK</sequence>
<dbReference type="GO" id="GO:0004784">
    <property type="term" value="F:superoxide dismutase activity"/>
    <property type="evidence" value="ECO:0007669"/>
    <property type="project" value="UniProtKB-EC"/>
</dbReference>
<dbReference type="InterPro" id="IPR036423">
    <property type="entry name" value="SOD-like_Cu/Zn_dom_sf"/>
</dbReference>
<keyword evidence="4" id="KW-0732">Signal</keyword>
<evidence type="ECO:0000256" key="2">
    <source>
        <dbReference type="RuleBase" id="RU000393"/>
    </source>
</evidence>
<dbReference type="EMBL" id="ASRX01000082">
    <property type="protein sequence ID" value="EYF01392.1"/>
    <property type="molecule type" value="Genomic_DNA"/>
</dbReference>
<comment type="cofactor">
    <cofactor evidence="2">
        <name>Cu cation</name>
        <dbReference type="ChEBI" id="CHEBI:23378"/>
    </cofactor>
    <text evidence="2">Binds 1 copper ion per subunit.</text>
</comment>
<gene>
    <name evidence="6" type="ORF">CAP_8323</name>
</gene>
<proteinExistence type="inferred from homology"/>
<comment type="cofactor">
    <cofactor evidence="2">
        <name>Zn(2+)</name>
        <dbReference type="ChEBI" id="CHEBI:29105"/>
    </cofactor>
    <text evidence="2">Binds 1 zinc ion per subunit.</text>
</comment>
<comment type="catalytic activity">
    <reaction evidence="2">
        <text>2 superoxide + 2 H(+) = H2O2 + O2</text>
        <dbReference type="Rhea" id="RHEA:20696"/>
        <dbReference type="ChEBI" id="CHEBI:15378"/>
        <dbReference type="ChEBI" id="CHEBI:15379"/>
        <dbReference type="ChEBI" id="CHEBI:16240"/>
        <dbReference type="ChEBI" id="CHEBI:18421"/>
        <dbReference type="EC" id="1.15.1.1"/>
    </reaction>
</comment>
<feature type="region of interest" description="Disordered" evidence="3">
    <location>
        <begin position="30"/>
        <end position="51"/>
    </location>
</feature>
<evidence type="ECO:0000256" key="4">
    <source>
        <dbReference type="SAM" id="SignalP"/>
    </source>
</evidence>
<comment type="caution">
    <text evidence="6">The sequence shown here is derived from an EMBL/GenBank/DDBJ whole genome shotgun (WGS) entry which is preliminary data.</text>
</comment>
<comment type="similarity">
    <text evidence="1 2">Belongs to the Cu-Zn superoxide dismutase family.</text>
</comment>
<dbReference type="Proteomes" id="UP000019678">
    <property type="component" value="Unassembled WGS sequence"/>
</dbReference>
<dbReference type="eggNOG" id="COG2032">
    <property type="taxonomic scope" value="Bacteria"/>
</dbReference>